<dbReference type="InterPro" id="IPR050902">
    <property type="entry name" value="ABC_Transporter_SBP"/>
</dbReference>
<evidence type="ECO:0000313" key="5">
    <source>
        <dbReference type="Proteomes" id="UP000444960"/>
    </source>
</evidence>
<evidence type="ECO:0000256" key="1">
    <source>
        <dbReference type="ARBA" id="ARBA00008814"/>
    </source>
</evidence>
<dbReference type="RefSeq" id="WP_161895136.1">
    <property type="nucleotide sequence ID" value="NZ_BJOV01000003.1"/>
</dbReference>
<comment type="similarity">
    <text evidence="1">Belongs to the bacterial solute-binding protein 8 family.</text>
</comment>
<dbReference type="AlphaFoldDB" id="A0A7I9V8A9"/>
<dbReference type="PANTHER" id="PTHR30535:SF34">
    <property type="entry name" value="MOLYBDATE-BINDING PROTEIN MOLA"/>
    <property type="match status" value="1"/>
</dbReference>
<feature type="signal peptide" evidence="2">
    <location>
        <begin position="1"/>
        <end position="22"/>
    </location>
</feature>
<evidence type="ECO:0000259" key="3">
    <source>
        <dbReference type="PROSITE" id="PS50983"/>
    </source>
</evidence>
<dbReference type="PANTHER" id="PTHR30535">
    <property type="entry name" value="VITAMIN B12-BINDING PROTEIN"/>
    <property type="match status" value="1"/>
</dbReference>
<dbReference type="InterPro" id="IPR002491">
    <property type="entry name" value="ABC_transptr_periplasmic_BD"/>
</dbReference>
<dbReference type="EMBL" id="BJOV01000003">
    <property type="protein sequence ID" value="GEE01330.1"/>
    <property type="molecule type" value="Genomic_DNA"/>
</dbReference>
<sequence length="397" mass="42263">MRPHFRKAALACLLVVPLTVAGCSGSSSNDAGADRDCITDFDANTDYFPDKSTITDASGLAIEYHKSYQVVTVKEPSPGAKPASYVLVRCGAPAPTLDAALADAPQVQVPVRSLYSGSTTHLPALVALGATDTVTGVSSADYVSTPEIRARIDAGKVVQYADAGVPNVEKVIAGQPDVLVSDGNEDPSYAKIRQAGVPVLADADWLEATPLGRAEWIKFFAALTGTEKKAAEVFSEIKRQYDDVAAKTAAAPKTNVLVGGIENGAWTMPAGGNYFGRLVRDAGGDYPWASDPSTGSLRLSIESVIDRSRTADAWLLSDMTVASLADLYKQDERYRVFAQPAKRAWNATKAMSATGGNDYWERGVLRPDLVLADLAAILHPDLFPGHDSVFYLQLPPQ</sequence>
<dbReference type="GO" id="GO:0071281">
    <property type="term" value="P:cellular response to iron ion"/>
    <property type="evidence" value="ECO:0007669"/>
    <property type="project" value="TreeGrafter"/>
</dbReference>
<proteinExistence type="inferred from homology"/>
<feature type="domain" description="Fe/B12 periplasmic-binding" evidence="3">
    <location>
        <begin position="113"/>
        <end position="382"/>
    </location>
</feature>
<comment type="caution">
    <text evidence="4">The sequence shown here is derived from an EMBL/GenBank/DDBJ whole genome shotgun (WGS) entry which is preliminary data.</text>
</comment>
<dbReference type="OrthoDB" id="9812528at2"/>
<organism evidence="4 5">
    <name type="scientific">Gordonia spumicola</name>
    <dbReference type="NCBI Taxonomy" id="589161"/>
    <lineage>
        <taxon>Bacteria</taxon>
        <taxon>Bacillati</taxon>
        <taxon>Actinomycetota</taxon>
        <taxon>Actinomycetes</taxon>
        <taxon>Mycobacteriales</taxon>
        <taxon>Gordoniaceae</taxon>
        <taxon>Gordonia</taxon>
    </lineage>
</organism>
<dbReference type="Proteomes" id="UP000444960">
    <property type="component" value="Unassembled WGS sequence"/>
</dbReference>
<accession>A0A7I9V8A9</accession>
<feature type="chain" id="PRO_5039095059" evidence="2">
    <location>
        <begin position="23"/>
        <end position="397"/>
    </location>
</feature>
<dbReference type="Gene3D" id="3.40.50.1980">
    <property type="entry name" value="Nitrogenase molybdenum iron protein domain"/>
    <property type="match status" value="2"/>
</dbReference>
<keyword evidence="2" id="KW-0732">Signal</keyword>
<protein>
    <submittedName>
        <fullName evidence="4">ABC transporter substrate-binding protein</fullName>
    </submittedName>
</protein>
<dbReference type="SUPFAM" id="SSF53807">
    <property type="entry name" value="Helical backbone' metal receptor"/>
    <property type="match status" value="1"/>
</dbReference>
<evidence type="ECO:0000256" key="2">
    <source>
        <dbReference type="SAM" id="SignalP"/>
    </source>
</evidence>
<evidence type="ECO:0000313" key="4">
    <source>
        <dbReference type="EMBL" id="GEE01330.1"/>
    </source>
</evidence>
<gene>
    <name evidence="4" type="ORF">nbrc107696_17760</name>
</gene>
<name>A0A7I9V8A9_9ACTN</name>
<dbReference type="Pfam" id="PF01497">
    <property type="entry name" value="Peripla_BP_2"/>
    <property type="match status" value="1"/>
</dbReference>
<dbReference type="PROSITE" id="PS50983">
    <property type="entry name" value="FE_B12_PBP"/>
    <property type="match status" value="1"/>
</dbReference>
<keyword evidence="5" id="KW-1185">Reference proteome</keyword>
<reference evidence="5" key="1">
    <citation type="submission" date="2019-06" db="EMBL/GenBank/DDBJ databases">
        <title>Gordonia isolated from sludge of a wastewater treatment plant.</title>
        <authorList>
            <person name="Tamura T."/>
            <person name="Aoyama K."/>
            <person name="Kang Y."/>
            <person name="Saito S."/>
            <person name="Akiyama N."/>
            <person name="Yazawa K."/>
            <person name="Gonoi T."/>
            <person name="Mikami Y."/>
        </authorList>
    </citation>
    <scope>NUCLEOTIDE SEQUENCE [LARGE SCALE GENOMIC DNA]</scope>
    <source>
        <strain evidence="5">NBRC 107696</strain>
    </source>
</reference>
<dbReference type="PROSITE" id="PS51257">
    <property type="entry name" value="PROKAR_LIPOPROTEIN"/>
    <property type="match status" value="1"/>
</dbReference>